<keyword evidence="4 5" id="KW-0472">Membrane</keyword>
<reference evidence="7" key="1">
    <citation type="submission" date="2015-01" db="EMBL/GenBank/DDBJ databases">
        <title>Flavisolibacter sp./LCS9/ whole genome sequencing.</title>
        <authorList>
            <person name="Kim M.K."/>
            <person name="Srinivasan S."/>
            <person name="Lee J.-J."/>
        </authorList>
    </citation>
    <scope>NUCLEOTIDE SEQUENCE [LARGE SCALE GENOMIC DNA]</scope>
    <source>
        <strain evidence="7">LCS9</strain>
    </source>
</reference>
<organism evidence="6 7">
    <name type="scientific">Flavisolibacter tropicus</name>
    <dbReference type="NCBI Taxonomy" id="1492898"/>
    <lineage>
        <taxon>Bacteria</taxon>
        <taxon>Pseudomonadati</taxon>
        <taxon>Bacteroidota</taxon>
        <taxon>Chitinophagia</taxon>
        <taxon>Chitinophagales</taxon>
        <taxon>Chitinophagaceae</taxon>
        <taxon>Flavisolibacter</taxon>
    </lineage>
</organism>
<dbReference type="InterPro" id="IPR016944">
    <property type="entry name" value="UCP030066"/>
</dbReference>
<proteinExistence type="predicted"/>
<evidence type="ECO:0000256" key="3">
    <source>
        <dbReference type="ARBA" id="ARBA00022989"/>
    </source>
</evidence>
<feature type="transmembrane region" description="Helical" evidence="5">
    <location>
        <begin position="101"/>
        <end position="119"/>
    </location>
</feature>
<accession>A0A172TR33</accession>
<feature type="transmembrane region" description="Helical" evidence="5">
    <location>
        <begin position="75"/>
        <end position="95"/>
    </location>
</feature>
<evidence type="ECO:0000256" key="5">
    <source>
        <dbReference type="SAM" id="Phobius"/>
    </source>
</evidence>
<dbReference type="KEGG" id="fla:SY85_01940"/>
<keyword evidence="7" id="KW-1185">Reference proteome</keyword>
<dbReference type="InterPro" id="IPR032808">
    <property type="entry name" value="DoxX"/>
</dbReference>
<evidence type="ECO:0008006" key="8">
    <source>
        <dbReference type="Google" id="ProtNLM"/>
    </source>
</evidence>
<evidence type="ECO:0000313" key="7">
    <source>
        <dbReference type="Proteomes" id="UP000077177"/>
    </source>
</evidence>
<dbReference type="RefSeq" id="WP_066401535.1">
    <property type="nucleotide sequence ID" value="NZ_CP011390.1"/>
</dbReference>
<dbReference type="OrthoDB" id="7960583at2"/>
<dbReference type="Proteomes" id="UP000077177">
    <property type="component" value="Chromosome"/>
</dbReference>
<dbReference type="PIRSF" id="PIRSF030066">
    <property type="entry name" value="UCP030066"/>
    <property type="match status" value="1"/>
</dbReference>
<protein>
    <recommendedName>
        <fullName evidence="8">DoxX-like family protein</fullName>
    </recommendedName>
</protein>
<dbReference type="Pfam" id="PF13564">
    <property type="entry name" value="DoxX_2"/>
    <property type="match status" value="1"/>
</dbReference>
<feature type="transmembrane region" description="Helical" evidence="5">
    <location>
        <begin position="49"/>
        <end position="68"/>
    </location>
</feature>
<gene>
    <name evidence="6" type="ORF">SY85_01940</name>
</gene>
<comment type="subcellular location">
    <subcellularLocation>
        <location evidence="1">Membrane</location>
        <topology evidence="1">Multi-pass membrane protein</topology>
    </subcellularLocation>
</comment>
<evidence type="ECO:0000256" key="4">
    <source>
        <dbReference type="ARBA" id="ARBA00023136"/>
    </source>
</evidence>
<keyword evidence="3 5" id="KW-1133">Transmembrane helix</keyword>
<sequence>MKPKTINTLYWTFTILFCVLMIFSSWESILVNEDSIKLIHGMLGYPEYFIPFTGWAKIIGAIVLLIPGYGRIKEWAYAGLFFDLTAAVYSGIAVSQTFNPLMLTMAIWFAPGILSYIYWHKKRKLASNKNVMTENEKEVALSY</sequence>
<dbReference type="EMBL" id="CP011390">
    <property type="protein sequence ID" value="ANE49442.1"/>
    <property type="molecule type" value="Genomic_DNA"/>
</dbReference>
<dbReference type="STRING" id="1492898.SY85_01940"/>
<feature type="transmembrane region" description="Helical" evidence="5">
    <location>
        <begin position="9"/>
        <end position="29"/>
    </location>
</feature>
<evidence type="ECO:0000256" key="2">
    <source>
        <dbReference type="ARBA" id="ARBA00022692"/>
    </source>
</evidence>
<evidence type="ECO:0000313" key="6">
    <source>
        <dbReference type="EMBL" id="ANE49442.1"/>
    </source>
</evidence>
<keyword evidence="2 5" id="KW-0812">Transmembrane</keyword>
<name>A0A172TR33_9BACT</name>
<dbReference type="AlphaFoldDB" id="A0A172TR33"/>
<dbReference type="PATRIC" id="fig|1492898.3.peg.423"/>
<reference evidence="6 7" key="2">
    <citation type="journal article" date="2016" name="Int. J. Syst. Evol. Microbiol.">
        <title>Flavisolibacter tropicus sp. nov., isolated from tropical soil.</title>
        <authorList>
            <person name="Lee J.J."/>
            <person name="Kang M.S."/>
            <person name="Kim G.S."/>
            <person name="Lee C.S."/>
            <person name="Lim S."/>
            <person name="Lee J."/>
            <person name="Roh S.H."/>
            <person name="Kang H."/>
            <person name="Ha J.M."/>
            <person name="Bae S."/>
            <person name="Jung H.Y."/>
            <person name="Kim M.K."/>
        </authorList>
    </citation>
    <scope>NUCLEOTIDE SEQUENCE [LARGE SCALE GENOMIC DNA]</scope>
    <source>
        <strain evidence="6 7">LCS9</strain>
    </source>
</reference>
<evidence type="ECO:0000256" key="1">
    <source>
        <dbReference type="ARBA" id="ARBA00004141"/>
    </source>
</evidence>
<dbReference type="GO" id="GO:0016020">
    <property type="term" value="C:membrane"/>
    <property type="evidence" value="ECO:0007669"/>
    <property type="project" value="UniProtKB-SubCell"/>
</dbReference>